<organism evidence="1 2">
    <name type="scientific">Gymnopilus dilepis</name>
    <dbReference type="NCBI Taxonomy" id="231916"/>
    <lineage>
        <taxon>Eukaryota</taxon>
        <taxon>Fungi</taxon>
        <taxon>Dikarya</taxon>
        <taxon>Basidiomycota</taxon>
        <taxon>Agaricomycotina</taxon>
        <taxon>Agaricomycetes</taxon>
        <taxon>Agaricomycetidae</taxon>
        <taxon>Agaricales</taxon>
        <taxon>Agaricineae</taxon>
        <taxon>Hymenogastraceae</taxon>
        <taxon>Gymnopilus</taxon>
    </lineage>
</organism>
<reference evidence="1 2" key="1">
    <citation type="journal article" date="2018" name="Evol. Lett.">
        <title>Horizontal gene cluster transfer increased hallucinogenic mushroom diversity.</title>
        <authorList>
            <person name="Reynolds H.T."/>
            <person name="Vijayakumar V."/>
            <person name="Gluck-Thaler E."/>
            <person name="Korotkin H.B."/>
            <person name="Matheny P.B."/>
            <person name="Slot J.C."/>
        </authorList>
    </citation>
    <scope>NUCLEOTIDE SEQUENCE [LARGE SCALE GENOMIC DNA]</scope>
    <source>
        <strain evidence="1 2">SRW20</strain>
    </source>
</reference>
<evidence type="ECO:0000313" key="2">
    <source>
        <dbReference type="Proteomes" id="UP000284706"/>
    </source>
</evidence>
<proteinExistence type="predicted"/>
<protein>
    <submittedName>
        <fullName evidence="1">Uncharacterized protein</fullName>
    </submittedName>
</protein>
<evidence type="ECO:0000313" key="1">
    <source>
        <dbReference type="EMBL" id="PPQ73669.1"/>
    </source>
</evidence>
<gene>
    <name evidence="1" type="ORF">CVT26_010761</name>
</gene>
<dbReference type="InParanoid" id="A0A409W558"/>
<sequence length="70" mass="7267">MIFQTTVVKPAALLRRARPRAVTGTAHFRSATGLVSLVIKDGPVPLRLALTATGDIMRLGGTIAETAPAA</sequence>
<name>A0A409W558_9AGAR</name>
<dbReference type="Proteomes" id="UP000284706">
    <property type="component" value="Unassembled WGS sequence"/>
</dbReference>
<accession>A0A409W558</accession>
<comment type="caution">
    <text evidence="1">The sequence shown here is derived from an EMBL/GenBank/DDBJ whole genome shotgun (WGS) entry which is preliminary data.</text>
</comment>
<dbReference type="EMBL" id="NHYE01005391">
    <property type="protein sequence ID" value="PPQ73669.1"/>
    <property type="molecule type" value="Genomic_DNA"/>
</dbReference>
<dbReference type="AlphaFoldDB" id="A0A409W558"/>
<keyword evidence="2" id="KW-1185">Reference proteome</keyword>